<name>Q0UNW8_PHANO</name>
<dbReference type="Proteomes" id="UP000001055">
    <property type="component" value="Unassembled WGS sequence"/>
</dbReference>
<proteinExistence type="predicted"/>
<organism evidence="2 3">
    <name type="scientific">Phaeosphaeria nodorum (strain SN15 / ATCC MYA-4574 / FGSC 10173)</name>
    <name type="common">Glume blotch fungus</name>
    <name type="synonym">Parastagonospora nodorum</name>
    <dbReference type="NCBI Taxonomy" id="321614"/>
    <lineage>
        <taxon>Eukaryota</taxon>
        <taxon>Fungi</taxon>
        <taxon>Dikarya</taxon>
        <taxon>Ascomycota</taxon>
        <taxon>Pezizomycotina</taxon>
        <taxon>Dothideomycetes</taxon>
        <taxon>Pleosporomycetidae</taxon>
        <taxon>Pleosporales</taxon>
        <taxon>Pleosporineae</taxon>
        <taxon>Phaeosphaeriaceae</taxon>
        <taxon>Parastagonospora</taxon>
    </lineage>
</organism>
<dbReference type="HOGENOM" id="CLU_2606816_0_0_1"/>
<dbReference type="EMBL" id="CH445333">
    <property type="protein sequence ID" value="EAT86377.1"/>
    <property type="molecule type" value="Genomic_DNA"/>
</dbReference>
<reference evidence="3" key="1">
    <citation type="journal article" date="2007" name="Plant Cell">
        <title>Dothideomycete-plant interactions illuminated by genome sequencing and EST analysis of the wheat pathogen Stagonospora nodorum.</title>
        <authorList>
            <person name="Hane J.K."/>
            <person name="Lowe R.G."/>
            <person name="Solomon P.S."/>
            <person name="Tan K.C."/>
            <person name="Schoch C.L."/>
            <person name="Spatafora J.W."/>
            <person name="Crous P.W."/>
            <person name="Kodira C."/>
            <person name="Birren B.W."/>
            <person name="Galagan J.E."/>
            <person name="Torriani S.F."/>
            <person name="McDonald B.A."/>
            <person name="Oliver R.P."/>
        </authorList>
    </citation>
    <scope>NUCLEOTIDE SEQUENCE [LARGE SCALE GENOMIC DNA]</scope>
    <source>
        <strain evidence="3">SN15 / ATCC MYA-4574 / FGSC 10173</strain>
    </source>
</reference>
<accession>Q0UNW8</accession>
<evidence type="ECO:0000313" key="2">
    <source>
        <dbReference type="EMBL" id="EAT86377.1"/>
    </source>
</evidence>
<sequence length="79" mass="8941">MPVFPIGLARNGIVPVAFVLNITLHCFARLVERLSGLPTGLKTYNPTFVALVLNLFRENETGQDKQKQKHEEKSMSRCR</sequence>
<dbReference type="AlphaFoldDB" id="Q0UNW8"/>
<dbReference type="GeneID" id="5973793"/>
<evidence type="ECO:0000256" key="1">
    <source>
        <dbReference type="SAM" id="MobiDB-lite"/>
    </source>
</evidence>
<dbReference type="KEGG" id="pno:SNOG_06546"/>
<feature type="region of interest" description="Disordered" evidence="1">
    <location>
        <begin position="60"/>
        <end position="79"/>
    </location>
</feature>
<dbReference type="RefSeq" id="XP_001796914.1">
    <property type="nucleotide sequence ID" value="XM_001796862.1"/>
</dbReference>
<dbReference type="InParanoid" id="Q0UNW8"/>
<gene>
    <name evidence="2" type="ORF">SNOG_06546</name>
</gene>
<evidence type="ECO:0000313" key="3">
    <source>
        <dbReference type="Proteomes" id="UP000001055"/>
    </source>
</evidence>
<protein>
    <submittedName>
        <fullName evidence="2">Uncharacterized protein</fullName>
    </submittedName>
</protein>